<sequence>MLPIIATLALAFVSFFASAFVILRIVIPILPPHPLSRRVPPSEFGLPNFKSLSPADKSHIWLAVCDILALAIFVWQVITEYLGGPSGYGVVHDPASAVRLWLATTLRQSCLLIVASLTLLHVRLGRPVSFGEKHWMLWGPTAVLAITSTALAGVFAGTNVASFFIGLTAYSTTLAVMSTVAFGCLIGTLIIIKRNLAALNEMRDTWPPVQEAADRPRPSFATEDIDAIKDGSSWITSRASSRHDSISAFSFSTHHTHHSAKPSNGSVRLMPAAMASNPSIPPKSSYWFNPATPYGNGRDSPVPPVPPLPSPYRPSTAPSTGTLHDGVGFHDDDPFRRQAPRMGSQSSWLSEHFSEQATLSAWSFPTTRPGTPAAYPSTPDLHTELLPSTAVSRPLTPAMVSTDVLGGYGYSPEAMHAEKGIAAVNAATGGEVDISVYRAIGWLITVWVPLAFALPYYLMLGPTHPLSSTVSSVLLVLSVTLSSPILALNILLRSPLPIPTGLFDSHSDPPSMVMRAPSPASTLPMFSHEYKRSGSVTVVEGRRSGDVWIANGNAVDGRNKLGRAVGLLSVKPKLSVLPPEGKFLNEELLTPPLPIQMHDNLPSVPHTPQSEISAEMGRHGRPRKDSKPSSYYSGADDSVAFATQIMIAQRHYSTLATTVVLPPSPEHRASSMDVAVSGVEPDAVDPTSRRSSHLRARSISSIAGPPVSPPPASPLPPTPPSIKERKAARLTHRKSYSSGFSFGAIDNTAEIDALSAGVLPLLVPGLKVGSDMKISKEWKVSSPTTMGKSSTVGGRRSRQILPQELGGISTDFSSPEMHSTPAERKEARTRKTSHKRHHFSLPSLSLGKDGIHALSTWRTELNREIDTKLTVTVSESTRRNTLQWEGDVVPGGSGSSHLNVVQEEDEALRPTSPGLYPAPRRPVGSLCPPSDVPENMTSQRNSLNMLITALDQELRMAPPSANSEVTLFDFNPNDGSGPQAESTPHESQRTHTRYSGQHEPAPPVPKLPKSSRRSSIVYIKSDENTAPTVAATTRPSTTPTRLEQLTSRVRPLIPKVRSNKLQAKTSTSPTSSENSPGGGLRPLSLLQNREVNQGVGLSKVETRPLTPGKKKRGSKKTVVDENAPESDPNLKKSLKPLKLSRSETTKQRAILRAREVIPDVVVRPPSQYTEYTYGF</sequence>
<feature type="transmembrane region" description="Helical" evidence="2">
    <location>
        <begin position="60"/>
        <end position="78"/>
    </location>
</feature>
<feature type="region of interest" description="Disordered" evidence="1">
    <location>
        <begin position="963"/>
        <end position="1146"/>
    </location>
</feature>
<feature type="transmembrane region" description="Helical" evidence="2">
    <location>
        <begin position="134"/>
        <end position="157"/>
    </location>
</feature>
<organism evidence="3 4">
    <name type="scientific">Somion occarium</name>
    <dbReference type="NCBI Taxonomy" id="3059160"/>
    <lineage>
        <taxon>Eukaryota</taxon>
        <taxon>Fungi</taxon>
        <taxon>Dikarya</taxon>
        <taxon>Basidiomycota</taxon>
        <taxon>Agaricomycotina</taxon>
        <taxon>Agaricomycetes</taxon>
        <taxon>Polyporales</taxon>
        <taxon>Cerrenaceae</taxon>
        <taxon>Somion</taxon>
    </lineage>
</organism>
<dbReference type="Proteomes" id="UP001497453">
    <property type="component" value="Chromosome 2"/>
</dbReference>
<keyword evidence="2" id="KW-1133">Transmembrane helix</keyword>
<feature type="transmembrane region" description="Helical" evidence="2">
    <location>
        <begin position="98"/>
        <end position="122"/>
    </location>
</feature>
<keyword evidence="2" id="KW-0472">Membrane</keyword>
<feature type="compositionally biased region" description="Basic residues" evidence="1">
    <location>
        <begin position="827"/>
        <end position="839"/>
    </location>
</feature>
<feature type="transmembrane region" description="Helical" evidence="2">
    <location>
        <begin position="439"/>
        <end position="458"/>
    </location>
</feature>
<proteinExistence type="predicted"/>
<feature type="compositionally biased region" description="Polar residues" evidence="1">
    <location>
        <begin position="973"/>
        <end position="982"/>
    </location>
</feature>
<feature type="region of interest" description="Disordered" evidence="1">
    <location>
        <begin position="594"/>
        <end position="632"/>
    </location>
</feature>
<feature type="region of interest" description="Disordered" evidence="1">
    <location>
        <begin position="806"/>
        <end position="841"/>
    </location>
</feature>
<dbReference type="PANTHER" id="PTHR24216:SF65">
    <property type="entry name" value="PAXILLIN-LIKE PROTEIN 1"/>
    <property type="match status" value="1"/>
</dbReference>
<evidence type="ECO:0000313" key="3">
    <source>
        <dbReference type="EMBL" id="CAL1700482.1"/>
    </source>
</evidence>
<keyword evidence="4" id="KW-1185">Reference proteome</keyword>
<feature type="region of interest" description="Disordered" evidence="1">
    <location>
        <begin position="905"/>
        <end position="928"/>
    </location>
</feature>
<accession>A0ABP1D220</accession>
<feature type="compositionally biased region" description="Low complexity" evidence="1">
    <location>
        <begin position="1065"/>
        <end position="1086"/>
    </location>
</feature>
<protein>
    <submittedName>
        <fullName evidence="3">Uncharacterized protein</fullName>
    </submittedName>
</protein>
<gene>
    <name evidence="3" type="ORF">GFSPODELE1_LOCUS3167</name>
</gene>
<keyword evidence="2" id="KW-0812">Transmembrane</keyword>
<feature type="compositionally biased region" description="Pro residues" evidence="1">
    <location>
        <begin position="706"/>
        <end position="720"/>
    </location>
</feature>
<reference evidence="4" key="1">
    <citation type="submission" date="2024-04" db="EMBL/GenBank/DDBJ databases">
        <authorList>
            <person name="Shaw F."/>
            <person name="Minotto A."/>
        </authorList>
    </citation>
    <scope>NUCLEOTIDE SEQUENCE [LARGE SCALE GENOMIC DNA]</scope>
</reference>
<evidence type="ECO:0000313" key="4">
    <source>
        <dbReference type="Proteomes" id="UP001497453"/>
    </source>
</evidence>
<name>A0ABP1D220_9APHY</name>
<feature type="transmembrane region" description="Helical" evidence="2">
    <location>
        <begin position="6"/>
        <end position="27"/>
    </location>
</feature>
<feature type="region of interest" description="Disordered" evidence="1">
    <location>
        <begin position="667"/>
        <end position="722"/>
    </location>
</feature>
<evidence type="ECO:0000256" key="1">
    <source>
        <dbReference type="SAM" id="MobiDB-lite"/>
    </source>
</evidence>
<evidence type="ECO:0000256" key="2">
    <source>
        <dbReference type="SAM" id="Phobius"/>
    </source>
</evidence>
<dbReference type="PANTHER" id="PTHR24216">
    <property type="entry name" value="PAXILLIN-RELATED"/>
    <property type="match status" value="1"/>
</dbReference>
<dbReference type="EMBL" id="OZ037945">
    <property type="protein sequence ID" value="CAL1700482.1"/>
    <property type="molecule type" value="Genomic_DNA"/>
</dbReference>
<feature type="transmembrane region" description="Helical" evidence="2">
    <location>
        <begin position="470"/>
        <end position="492"/>
    </location>
</feature>
<feature type="transmembrane region" description="Helical" evidence="2">
    <location>
        <begin position="163"/>
        <end position="192"/>
    </location>
</feature>
<feature type="compositionally biased region" description="Low complexity" evidence="1">
    <location>
        <begin position="1025"/>
        <end position="1040"/>
    </location>
</feature>